<dbReference type="Gene3D" id="3.40.50.410">
    <property type="entry name" value="von Willebrand factor, type A domain"/>
    <property type="match status" value="1"/>
</dbReference>
<dbReference type="GO" id="GO:0008270">
    <property type="term" value="F:zinc ion binding"/>
    <property type="evidence" value="ECO:0007669"/>
    <property type="project" value="UniProtKB-KW"/>
</dbReference>
<name>A0A427YVS2_9TREE</name>
<dbReference type="Gene3D" id="2.30.29.30">
    <property type="entry name" value="Pleckstrin-homology domain (PH domain)/Phosphotyrosine-binding domain (PTB)"/>
    <property type="match status" value="1"/>
</dbReference>
<reference evidence="4 5" key="1">
    <citation type="submission" date="2018-11" db="EMBL/GenBank/DDBJ databases">
        <title>Genome sequence of Saitozyma podzolica DSM 27192.</title>
        <authorList>
            <person name="Aliyu H."/>
            <person name="Gorte O."/>
            <person name="Ochsenreither K."/>
        </authorList>
    </citation>
    <scope>NUCLEOTIDE SEQUENCE [LARGE SCALE GENOMIC DNA]</scope>
    <source>
        <strain evidence="4 5">DSM 27192</strain>
    </source>
</reference>
<dbReference type="Pfam" id="PF15411">
    <property type="entry name" value="PH_10"/>
    <property type="match status" value="1"/>
</dbReference>
<dbReference type="SUPFAM" id="SSF57850">
    <property type="entry name" value="RING/U-box"/>
    <property type="match status" value="1"/>
</dbReference>
<dbReference type="SUPFAM" id="SSF50729">
    <property type="entry name" value="PH domain-like"/>
    <property type="match status" value="1"/>
</dbReference>
<dbReference type="AlphaFoldDB" id="A0A427YVS2"/>
<feature type="compositionally biased region" description="Low complexity" evidence="2">
    <location>
        <begin position="360"/>
        <end position="374"/>
    </location>
</feature>
<dbReference type="InterPro" id="IPR001841">
    <property type="entry name" value="Znf_RING"/>
</dbReference>
<dbReference type="InterPro" id="IPR011993">
    <property type="entry name" value="PH-like_dom_sf"/>
</dbReference>
<keyword evidence="1" id="KW-0863">Zinc-finger</keyword>
<dbReference type="Proteomes" id="UP000279259">
    <property type="component" value="Unassembled WGS sequence"/>
</dbReference>
<dbReference type="PROSITE" id="PS50089">
    <property type="entry name" value="ZF_RING_2"/>
    <property type="match status" value="1"/>
</dbReference>
<dbReference type="GO" id="GO:0005085">
    <property type="term" value="F:guanyl-nucleotide exchange factor activity"/>
    <property type="evidence" value="ECO:0007669"/>
    <property type="project" value="InterPro"/>
</dbReference>
<dbReference type="EMBL" id="RSCD01000001">
    <property type="protein sequence ID" value="RSH95238.1"/>
    <property type="molecule type" value="Genomic_DNA"/>
</dbReference>
<comment type="caution">
    <text evidence="4">The sequence shown here is derived from an EMBL/GenBank/DDBJ whole genome shotgun (WGS) entry which is preliminary data.</text>
</comment>
<feature type="compositionally biased region" description="Basic and acidic residues" evidence="2">
    <location>
        <begin position="380"/>
        <end position="389"/>
    </location>
</feature>
<evidence type="ECO:0000313" key="5">
    <source>
        <dbReference type="Proteomes" id="UP000279259"/>
    </source>
</evidence>
<dbReference type="STRING" id="1890683.A0A427YVS2"/>
<feature type="region of interest" description="Disordered" evidence="2">
    <location>
        <begin position="422"/>
        <end position="469"/>
    </location>
</feature>
<dbReference type="OrthoDB" id="299997at2759"/>
<dbReference type="InterPro" id="IPR036465">
    <property type="entry name" value="vWFA_dom_sf"/>
</dbReference>
<gene>
    <name evidence="4" type="ORF">EHS25_000324</name>
</gene>
<organism evidence="4 5">
    <name type="scientific">Saitozyma podzolica</name>
    <dbReference type="NCBI Taxonomy" id="1890683"/>
    <lineage>
        <taxon>Eukaryota</taxon>
        <taxon>Fungi</taxon>
        <taxon>Dikarya</taxon>
        <taxon>Basidiomycota</taxon>
        <taxon>Agaricomycotina</taxon>
        <taxon>Tremellomycetes</taxon>
        <taxon>Tremellales</taxon>
        <taxon>Trimorphomycetaceae</taxon>
        <taxon>Saitozyma</taxon>
    </lineage>
</organism>
<feature type="compositionally biased region" description="Basic and acidic residues" evidence="2">
    <location>
        <begin position="430"/>
        <end position="442"/>
    </location>
</feature>
<dbReference type="CDD" id="cd13246">
    <property type="entry name" value="PH_Scd1"/>
    <property type="match status" value="1"/>
</dbReference>
<protein>
    <recommendedName>
        <fullName evidence="3">RING-type domain-containing protein</fullName>
    </recommendedName>
</protein>
<dbReference type="PANTHER" id="PTHR10579">
    <property type="entry name" value="CALCIUM-ACTIVATED CHLORIDE CHANNEL REGULATOR"/>
    <property type="match status" value="1"/>
</dbReference>
<dbReference type="InterPro" id="IPR051266">
    <property type="entry name" value="CLCR"/>
</dbReference>
<keyword evidence="1" id="KW-0479">Metal-binding</keyword>
<feature type="compositionally biased region" description="Low complexity" evidence="2">
    <location>
        <begin position="183"/>
        <end position="197"/>
    </location>
</feature>
<sequence length="1198" mass="129801">MSGNWKENQGEHEHLPQLQHTPALFVASTDTDTLALPATINLPPHPLHHKTPSVPFSAHTTSTFQVLGNGGSNGNGNINGRRITPSPSYVALQAGSKRLSKLTSSSGSSSIYSSDSSRHDRWHVTEKPDISTVFEEDSLDVDVDEPDQDQVIPKAHRPHNPLQSYPSVSTLTSRTTRTRQERSGTLSSSHSTRSTKSVHPFANAVVRPASPPLPQSRSDNFLSDHTRSATGELPVSRSSPNLENFRMPAQVAVISAAEKDDEETCPVCVESLSFTFRLPGEKPHIVPECGHALHEECFVTVYGDVPPEGSRKNLGVCGVCRQPMRIAEGERHRGKGGNKLAMLTGQSGGSGGSDPKLRHAPSSPSARSASSQDPSADDPLELHGGHSDPAKVCVPSITIRSEFPSIARSNRKGKQVMTAMVTVEVPPAGDRPKYPARARPEGRSGNISPQLPPSPRSLSPSGASRTPVTPDSFAHVVADLKHRVVDYKTSGLDSLGALRLFDLLCVRKGPLVREFHVYLFQEALICIAEEKKSGFRQIFSSGSSVRSQESNGTAGTGRGVLKLKGRIYVKHVRKVLDTSVQGELSLTITMEDESMDSFILTFKDKPSHETWKNNLQRLIEETKTTSGSASKIAKLMGAGAPINTKQPLSPSTVSSGASGYGQSYVATPSTGLGTMFSPASPLPQTPGDLAFAQPLALVHTPLDLVVVLSLPTPAQSQLPLKVKLMRQSLAFVLAALGPRDRISLVACEMGSSGTVRKTPFLCSTRYDSRKRLESFVETLGTGKVEDDEFEVTVGREERQDVVTAVNVALDVVLSRKAKNPLTGIILISDTADVIKRAQMELVTARLEAAHTPVHALGYGKTHDPSPLWMMSNHTHGTYTFVKEWYHLRDALAGVLGGLMSIALTNMKLHLSCQENDFKVTKVSGASQAIVSVTGKDVDVELRELRHGEVREILVELDLETTERYSNDGSDESGGSLRKSPNIHGLGLDTLSVSDASALRDVVYEEALIDEVPVTEVDCSFHDPAAGRSVARLAHPVLLTVAILPSNSPPSSSPADPTIVRRRMELLASDMVTRSLLIASRKNFGHATRILKETKRIIETIAEGLRATQSGVARSKREVQTAYAVEGLQAIVGDVDTLIDGLEEHKELFERDHRNYGAQQAIVLRAQKSWTTRTQTEKLYCTKEVQGVVQLSGEWSPRM</sequence>
<evidence type="ECO:0000256" key="1">
    <source>
        <dbReference type="PROSITE-ProRule" id="PRU00175"/>
    </source>
</evidence>
<feature type="domain" description="RING-type" evidence="3">
    <location>
        <begin position="265"/>
        <end position="321"/>
    </location>
</feature>
<dbReference type="SUPFAM" id="SSF53300">
    <property type="entry name" value="vWA-like"/>
    <property type="match status" value="1"/>
</dbReference>
<feature type="region of interest" description="Disordered" evidence="2">
    <location>
        <begin position="100"/>
        <end position="124"/>
    </location>
</feature>
<keyword evidence="1" id="KW-0862">Zinc</keyword>
<feature type="region of interest" description="Disordered" evidence="2">
    <location>
        <begin position="151"/>
        <end position="241"/>
    </location>
</feature>
<evidence type="ECO:0000256" key="2">
    <source>
        <dbReference type="SAM" id="MobiDB-lite"/>
    </source>
</evidence>
<dbReference type="InterPro" id="IPR033511">
    <property type="entry name" value="Cdc24/Scd1_PH_dom"/>
</dbReference>
<keyword evidence="5" id="KW-1185">Reference proteome</keyword>
<dbReference type="InterPro" id="IPR013083">
    <property type="entry name" value="Znf_RING/FYVE/PHD"/>
</dbReference>
<dbReference type="Gene3D" id="3.30.40.10">
    <property type="entry name" value="Zinc/RING finger domain, C3HC4 (zinc finger)"/>
    <property type="match status" value="1"/>
</dbReference>
<feature type="region of interest" description="Disordered" evidence="2">
    <location>
        <begin position="328"/>
        <end position="393"/>
    </location>
</feature>
<proteinExistence type="predicted"/>
<dbReference type="PANTHER" id="PTHR10579:SF43">
    <property type="entry name" value="ZINC FINGER (C3HC4-TYPE RING FINGER) FAMILY PROTEIN"/>
    <property type="match status" value="1"/>
</dbReference>
<evidence type="ECO:0000313" key="4">
    <source>
        <dbReference type="EMBL" id="RSH95238.1"/>
    </source>
</evidence>
<evidence type="ECO:0000259" key="3">
    <source>
        <dbReference type="PROSITE" id="PS50089"/>
    </source>
</evidence>
<accession>A0A427YVS2</accession>
<feature type="compositionally biased region" description="Low complexity" evidence="2">
    <location>
        <begin position="100"/>
        <end position="115"/>
    </location>
</feature>